<evidence type="ECO:0000313" key="2">
    <source>
        <dbReference type="EMBL" id="OGD03969.1"/>
    </source>
</evidence>
<dbReference type="EMBL" id="MEXL01000008">
    <property type="protein sequence ID" value="OGD03969.1"/>
    <property type="molecule type" value="Genomic_DNA"/>
</dbReference>
<protein>
    <recommendedName>
        <fullName evidence="1">Homing endonuclease LAGLIDADG domain-containing protein</fullName>
    </recommendedName>
</protein>
<accession>A0A1F4ZC60</accession>
<dbReference type="InterPro" id="IPR004860">
    <property type="entry name" value="LAGLIDADG_dom"/>
</dbReference>
<dbReference type="InterPro" id="IPR027434">
    <property type="entry name" value="Homing_endonucl"/>
</dbReference>
<evidence type="ECO:0000259" key="1">
    <source>
        <dbReference type="Pfam" id="PF03161"/>
    </source>
</evidence>
<dbReference type="AlphaFoldDB" id="A0A1F4ZC60"/>
<feature type="domain" description="Homing endonuclease LAGLIDADG" evidence="1">
    <location>
        <begin position="17"/>
        <end position="180"/>
    </location>
</feature>
<dbReference type="GO" id="GO:0004519">
    <property type="term" value="F:endonuclease activity"/>
    <property type="evidence" value="ECO:0007669"/>
    <property type="project" value="InterPro"/>
</dbReference>
<evidence type="ECO:0000313" key="3">
    <source>
        <dbReference type="Proteomes" id="UP000178993"/>
    </source>
</evidence>
<dbReference type="Gene3D" id="3.10.28.10">
    <property type="entry name" value="Homing endonucleases"/>
    <property type="match status" value="2"/>
</dbReference>
<gene>
    <name evidence="2" type="ORF">A3E17_01890</name>
</gene>
<sequence>MRTIPREVSILSKTQENVLIGTILGDGGLRFKGSECRLHIKHAAWQLPLVQYKHLIFENFVSMKIREFSQNIFGKNYRFAEFVSKTHPEFTRFYNMFYKNGKKIVPININKLLTDPIGLAVWFMDDGSAEYAGASLQTHCFTESEVKCLQLCLERNFKLETTKRRNKGNWVIYIPKNSLERWKELVGSRILKLFDYKLAPYSLRKKTNPVETARRVPFI</sequence>
<comment type="caution">
    <text evidence="2">The sequence shown here is derived from an EMBL/GenBank/DDBJ whole genome shotgun (WGS) entry which is preliminary data.</text>
</comment>
<proteinExistence type="predicted"/>
<dbReference type="SUPFAM" id="SSF55608">
    <property type="entry name" value="Homing endonucleases"/>
    <property type="match status" value="1"/>
</dbReference>
<dbReference type="Proteomes" id="UP000178993">
    <property type="component" value="Unassembled WGS sequence"/>
</dbReference>
<name>A0A1F4ZC60_9BACT</name>
<dbReference type="Pfam" id="PF03161">
    <property type="entry name" value="LAGLIDADG_2"/>
    <property type="match status" value="1"/>
</dbReference>
<reference evidence="2 3" key="1">
    <citation type="journal article" date="2016" name="Nat. Commun.">
        <title>Thousands of microbial genomes shed light on interconnected biogeochemical processes in an aquifer system.</title>
        <authorList>
            <person name="Anantharaman K."/>
            <person name="Brown C.T."/>
            <person name="Hug L.A."/>
            <person name="Sharon I."/>
            <person name="Castelle C.J."/>
            <person name="Probst A.J."/>
            <person name="Thomas B.C."/>
            <person name="Singh A."/>
            <person name="Wilkins M.J."/>
            <person name="Karaoz U."/>
            <person name="Brodie E.L."/>
            <person name="Williams K.H."/>
            <person name="Hubbard S.S."/>
            <person name="Banfield J.F."/>
        </authorList>
    </citation>
    <scope>NUCLEOTIDE SEQUENCE [LARGE SCALE GENOMIC DNA]</scope>
</reference>
<organism evidence="2 3">
    <name type="scientific">Candidatus Amesbacteria bacterium RIFCSPHIGHO2_12_FULL_48_14</name>
    <dbReference type="NCBI Taxonomy" id="1797257"/>
    <lineage>
        <taxon>Bacteria</taxon>
        <taxon>Candidatus Amesiibacteriota</taxon>
    </lineage>
</organism>